<reference evidence="2" key="1">
    <citation type="submission" date="2016-05" db="EMBL/GenBank/DDBJ databases">
        <title>Comparative genomics of biotechnologically important yeasts.</title>
        <authorList>
            <consortium name="DOE Joint Genome Institute"/>
            <person name="Riley R."/>
            <person name="Haridas S."/>
            <person name="Wolfe K.H."/>
            <person name="Lopes M.R."/>
            <person name="Hittinger C.T."/>
            <person name="Goker M."/>
            <person name="Salamov A."/>
            <person name="Wisecaver J."/>
            <person name="Long T.M."/>
            <person name="Aerts A.L."/>
            <person name="Barry K."/>
            <person name="Choi C."/>
            <person name="Clum A."/>
            <person name="Coughlan A.Y."/>
            <person name="Deshpande S."/>
            <person name="Douglass A.P."/>
            <person name="Hanson S.J."/>
            <person name="Klenk H.-P."/>
            <person name="Labutti K."/>
            <person name="Lapidus A."/>
            <person name="Lindquist E."/>
            <person name="Lipzen A."/>
            <person name="Meier-Kolthoff J.P."/>
            <person name="Ohm R.A."/>
            <person name="Otillar R.P."/>
            <person name="Pangilinan J."/>
            <person name="Peng Y."/>
            <person name="Rokas A."/>
            <person name="Rosa C.A."/>
            <person name="Scheuner C."/>
            <person name="Sibirny A.A."/>
            <person name="Slot J.C."/>
            <person name="Stielow J.B."/>
            <person name="Sun H."/>
            <person name="Kurtzman C.P."/>
            <person name="Blackwell M."/>
            <person name="Grigoriev I.V."/>
            <person name="Jeffries T.W."/>
        </authorList>
    </citation>
    <scope>NUCLEOTIDE SEQUENCE [LARGE SCALE GENOMIC DNA]</scope>
    <source>
        <strain evidence="2">NRRL Y-12698</strain>
    </source>
</reference>
<dbReference type="Proteomes" id="UP000094336">
    <property type="component" value="Unassembled WGS sequence"/>
</dbReference>
<sequence length="177" mass="18960">MVSCKVIIRADEVISVEIGWVKLANLDSDDGSIGYGEDVLDDCIACIQCICQCYVQNLDWNALSDSYAKLAKYAPPIITKSSVSDIGTQLVSWGNSAKSNKKLSASSLQTLMKSTNQLQILTQGSVPTWSIGMKYSSAGFGKILVNYGNICHLGKVSATNVAAINGVLQQINSAKIF</sequence>
<name>A0A1E3QK21_9ASCO</name>
<proteinExistence type="predicted"/>
<accession>A0A1E3QK21</accession>
<dbReference type="EMBL" id="KV454440">
    <property type="protein sequence ID" value="ODQ77422.1"/>
    <property type="molecule type" value="Genomic_DNA"/>
</dbReference>
<dbReference type="AlphaFoldDB" id="A0A1E3QK21"/>
<dbReference type="GeneID" id="30144525"/>
<protein>
    <submittedName>
        <fullName evidence="1">Uncharacterized protein</fullName>
    </submittedName>
</protein>
<evidence type="ECO:0000313" key="2">
    <source>
        <dbReference type="Proteomes" id="UP000094336"/>
    </source>
</evidence>
<dbReference type="RefSeq" id="XP_018982750.1">
    <property type="nucleotide sequence ID" value="XM_019126671.1"/>
</dbReference>
<gene>
    <name evidence="1" type="ORF">BABINDRAFT_10070</name>
</gene>
<organism evidence="1 2">
    <name type="scientific">Babjeviella inositovora NRRL Y-12698</name>
    <dbReference type="NCBI Taxonomy" id="984486"/>
    <lineage>
        <taxon>Eukaryota</taxon>
        <taxon>Fungi</taxon>
        <taxon>Dikarya</taxon>
        <taxon>Ascomycota</taxon>
        <taxon>Saccharomycotina</taxon>
        <taxon>Pichiomycetes</taxon>
        <taxon>Serinales incertae sedis</taxon>
        <taxon>Babjeviella</taxon>
    </lineage>
</organism>
<keyword evidence="2" id="KW-1185">Reference proteome</keyword>
<evidence type="ECO:0000313" key="1">
    <source>
        <dbReference type="EMBL" id="ODQ77422.1"/>
    </source>
</evidence>